<feature type="region of interest" description="Disordered" evidence="1">
    <location>
        <begin position="360"/>
        <end position="401"/>
    </location>
</feature>
<accession>A0ABQ8J0Z9</accession>
<feature type="compositionally biased region" description="Acidic residues" evidence="1">
    <location>
        <begin position="377"/>
        <end position="391"/>
    </location>
</feature>
<dbReference type="InterPro" id="IPR036397">
    <property type="entry name" value="RNaseH_sf"/>
</dbReference>
<reference evidence="2 3" key="1">
    <citation type="journal article" date="2018" name="J. Allergy Clin. Immunol.">
        <title>High-quality assembly of Dermatophagoides pteronyssinus genome and transcriptome reveals a wide range of novel allergens.</title>
        <authorList>
            <person name="Liu X.Y."/>
            <person name="Yang K.Y."/>
            <person name="Wang M.Q."/>
            <person name="Kwok J.S."/>
            <person name="Zeng X."/>
            <person name="Yang Z."/>
            <person name="Xiao X.J."/>
            <person name="Lau C.P."/>
            <person name="Li Y."/>
            <person name="Huang Z.M."/>
            <person name="Ba J.G."/>
            <person name="Yim A.K."/>
            <person name="Ouyang C.Y."/>
            <person name="Ngai S.M."/>
            <person name="Chan T.F."/>
            <person name="Leung E.L."/>
            <person name="Liu L."/>
            <person name="Liu Z.G."/>
            <person name="Tsui S.K."/>
        </authorList>
    </citation>
    <scope>NUCLEOTIDE SEQUENCE [LARGE SCALE GENOMIC DNA]</scope>
    <source>
        <strain evidence="2">Derp</strain>
    </source>
</reference>
<feature type="compositionally biased region" description="Low complexity" evidence="1">
    <location>
        <begin position="360"/>
        <end position="370"/>
    </location>
</feature>
<sequence length="451" mass="52829">MTNNSAKQIHRDHFDQELKLLLEQKTKSNLFTKEHHDNLIRVYIVANKKPMKLRTLHENRLLNTYDIIRLDGTKRLIKHDSQDRTRIFVHSAELFPILDKAHHELNHAGVRKIFDHLRTKYLNITMESITLYNRTCDFCNTKKQLKEMNTKQFSKWMIRIIDMNSIKIDNDYRYILQYQDIRTKFSIFKPLKMNTAEQIARKLWKIFGCFGAPQILAYYDGRQEFVENVKEKLKEFNDDLKIITGKKEPITNIESENEIKKLLISLCKNQKTDSWSKVIPELQFLMNTTVDDIDGSITPFEHFFGYEPNFGLEFTLPENFKPEDLVEEKLEKFCQKYLNQSKSNKTTTTTLNDSAILSDSSSARSTSSYDSYKESDNDSDDDDKSPNENDDDRQQTIPKTTTTTTTTISSVFCTCKTGCQTKKCKCFDSNTLCNQFCHQYRTCLNLDKKDG</sequence>
<protein>
    <submittedName>
        <fullName evidence="2">KRAB-A domain-containing protein 2</fullName>
    </submittedName>
</protein>
<dbReference type="Proteomes" id="UP000887458">
    <property type="component" value="Unassembled WGS sequence"/>
</dbReference>
<dbReference type="PANTHER" id="PTHR37984">
    <property type="entry name" value="PROTEIN CBG26694"/>
    <property type="match status" value="1"/>
</dbReference>
<dbReference type="PANTHER" id="PTHR37984:SF5">
    <property type="entry name" value="PROTEIN NYNRIN-LIKE"/>
    <property type="match status" value="1"/>
</dbReference>
<dbReference type="SUPFAM" id="SSF53098">
    <property type="entry name" value="Ribonuclease H-like"/>
    <property type="match status" value="1"/>
</dbReference>
<gene>
    <name evidence="2" type="primary">KRBA2</name>
    <name evidence="2" type="ORF">DERP_000738</name>
</gene>
<evidence type="ECO:0000256" key="1">
    <source>
        <dbReference type="SAM" id="MobiDB-lite"/>
    </source>
</evidence>
<proteinExistence type="predicted"/>
<organism evidence="2 3">
    <name type="scientific">Dermatophagoides pteronyssinus</name>
    <name type="common">European house dust mite</name>
    <dbReference type="NCBI Taxonomy" id="6956"/>
    <lineage>
        <taxon>Eukaryota</taxon>
        <taxon>Metazoa</taxon>
        <taxon>Ecdysozoa</taxon>
        <taxon>Arthropoda</taxon>
        <taxon>Chelicerata</taxon>
        <taxon>Arachnida</taxon>
        <taxon>Acari</taxon>
        <taxon>Acariformes</taxon>
        <taxon>Sarcoptiformes</taxon>
        <taxon>Astigmata</taxon>
        <taxon>Psoroptidia</taxon>
        <taxon>Analgoidea</taxon>
        <taxon>Pyroglyphidae</taxon>
        <taxon>Dermatophagoidinae</taxon>
        <taxon>Dermatophagoides</taxon>
    </lineage>
</organism>
<evidence type="ECO:0000313" key="3">
    <source>
        <dbReference type="Proteomes" id="UP000887458"/>
    </source>
</evidence>
<comment type="caution">
    <text evidence="2">The sequence shown here is derived from an EMBL/GenBank/DDBJ whole genome shotgun (WGS) entry which is preliminary data.</text>
</comment>
<dbReference type="InterPro" id="IPR050951">
    <property type="entry name" value="Retrovirus_Pol_polyprotein"/>
</dbReference>
<dbReference type="Gene3D" id="1.10.340.70">
    <property type="match status" value="1"/>
</dbReference>
<evidence type="ECO:0000313" key="2">
    <source>
        <dbReference type="EMBL" id="KAH9416239.1"/>
    </source>
</evidence>
<name>A0ABQ8J0Z9_DERPT</name>
<reference evidence="2 3" key="2">
    <citation type="journal article" date="2022" name="Mol. Biol. Evol.">
        <title>Comparative Genomics Reveals Insights into the Divergent Evolution of Astigmatic Mites and Household Pest Adaptations.</title>
        <authorList>
            <person name="Xiong Q."/>
            <person name="Wan A.T."/>
            <person name="Liu X."/>
            <person name="Fung C.S."/>
            <person name="Xiao X."/>
            <person name="Malainual N."/>
            <person name="Hou J."/>
            <person name="Wang L."/>
            <person name="Wang M."/>
            <person name="Yang K.Y."/>
            <person name="Cui Y."/>
            <person name="Leung E.L."/>
            <person name="Nong W."/>
            <person name="Shin S.K."/>
            <person name="Au S.W."/>
            <person name="Jeong K.Y."/>
            <person name="Chew F.T."/>
            <person name="Hui J.H."/>
            <person name="Leung T.F."/>
            <person name="Tungtrongchitr A."/>
            <person name="Zhong N."/>
            <person name="Liu Z."/>
            <person name="Tsui S.K."/>
        </authorList>
    </citation>
    <scope>NUCLEOTIDE SEQUENCE [LARGE SCALE GENOMIC DNA]</scope>
    <source>
        <strain evidence="2">Derp</strain>
    </source>
</reference>
<dbReference type="Gene3D" id="3.30.420.10">
    <property type="entry name" value="Ribonuclease H-like superfamily/Ribonuclease H"/>
    <property type="match status" value="1"/>
</dbReference>
<dbReference type="InterPro" id="IPR012337">
    <property type="entry name" value="RNaseH-like_sf"/>
</dbReference>
<dbReference type="EMBL" id="NJHN03000095">
    <property type="protein sequence ID" value="KAH9416239.1"/>
    <property type="molecule type" value="Genomic_DNA"/>
</dbReference>
<keyword evidence="3" id="KW-1185">Reference proteome</keyword>